<dbReference type="EnsemblMetazoa" id="tetur05g01890.1">
    <property type="protein sequence ID" value="tetur05g01890.1"/>
    <property type="gene ID" value="tetur05g01890"/>
</dbReference>
<reference evidence="2" key="1">
    <citation type="submission" date="2011-08" db="EMBL/GenBank/DDBJ databases">
        <authorList>
            <person name="Rombauts S."/>
        </authorList>
    </citation>
    <scope>NUCLEOTIDE SEQUENCE</scope>
    <source>
        <strain evidence="2">London</strain>
    </source>
</reference>
<proteinExistence type="predicted"/>
<dbReference type="Proteomes" id="UP000015104">
    <property type="component" value="Unassembled WGS sequence"/>
</dbReference>
<evidence type="ECO:0000313" key="1">
    <source>
        <dbReference type="EnsemblMetazoa" id="tetur05g01890.1"/>
    </source>
</evidence>
<protein>
    <submittedName>
        <fullName evidence="1">Uncharacterized protein</fullName>
    </submittedName>
</protein>
<name>T1K4A5_TETUR</name>
<accession>T1K4A5</accession>
<sequence>MESKFLKASSNLLKSLVRSKLEATVFLVKA</sequence>
<dbReference type="AlphaFoldDB" id="T1K4A5"/>
<dbReference type="EMBL" id="CAEY01001565">
    <property type="status" value="NOT_ANNOTATED_CDS"/>
    <property type="molecule type" value="Genomic_DNA"/>
</dbReference>
<organism evidence="1 2">
    <name type="scientific">Tetranychus urticae</name>
    <name type="common">Two-spotted spider mite</name>
    <dbReference type="NCBI Taxonomy" id="32264"/>
    <lineage>
        <taxon>Eukaryota</taxon>
        <taxon>Metazoa</taxon>
        <taxon>Ecdysozoa</taxon>
        <taxon>Arthropoda</taxon>
        <taxon>Chelicerata</taxon>
        <taxon>Arachnida</taxon>
        <taxon>Acari</taxon>
        <taxon>Acariformes</taxon>
        <taxon>Trombidiformes</taxon>
        <taxon>Prostigmata</taxon>
        <taxon>Eleutherengona</taxon>
        <taxon>Raphignathae</taxon>
        <taxon>Tetranychoidea</taxon>
        <taxon>Tetranychidae</taxon>
        <taxon>Tetranychus</taxon>
    </lineage>
</organism>
<dbReference type="HOGENOM" id="CLU_3406771_0_0_1"/>
<evidence type="ECO:0000313" key="2">
    <source>
        <dbReference type="Proteomes" id="UP000015104"/>
    </source>
</evidence>
<reference evidence="1" key="2">
    <citation type="submission" date="2015-06" db="UniProtKB">
        <authorList>
            <consortium name="EnsemblMetazoa"/>
        </authorList>
    </citation>
    <scope>IDENTIFICATION</scope>
</reference>
<keyword evidence="2" id="KW-1185">Reference proteome</keyword>